<dbReference type="PROSITE" id="PS51782">
    <property type="entry name" value="LYSM"/>
    <property type="match status" value="2"/>
</dbReference>
<feature type="domain" description="LysM" evidence="2">
    <location>
        <begin position="22"/>
        <end position="66"/>
    </location>
</feature>
<evidence type="ECO:0000256" key="1">
    <source>
        <dbReference type="SAM" id="Coils"/>
    </source>
</evidence>
<keyword evidence="4" id="KW-1185">Reference proteome</keyword>
<dbReference type="PANTHER" id="PTHR33734:SF22">
    <property type="entry name" value="MEMBRANE-BOUND LYTIC MUREIN TRANSGLYCOSYLASE D"/>
    <property type="match status" value="1"/>
</dbReference>
<proteinExistence type="predicted"/>
<dbReference type="EMBL" id="JBHMEY010000094">
    <property type="protein sequence ID" value="MFB9098605.1"/>
    <property type="molecule type" value="Genomic_DNA"/>
</dbReference>
<protein>
    <submittedName>
        <fullName evidence="3">LysM peptidoglycan-binding domain-containing protein</fullName>
    </submittedName>
</protein>
<dbReference type="InterPro" id="IPR018392">
    <property type="entry name" value="LysM"/>
</dbReference>
<dbReference type="RefSeq" id="WP_236458755.1">
    <property type="nucleotide sequence ID" value="NZ_CBCSGE010000001.1"/>
</dbReference>
<organism evidence="3 4">
    <name type="scientific">Flavobacterium jumunjinense</name>
    <dbReference type="NCBI Taxonomy" id="998845"/>
    <lineage>
        <taxon>Bacteria</taxon>
        <taxon>Pseudomonadati</taxon>
        <taxon>Bacteroidota</taxon>
        <taxon>Flavobacteriia</taxon>
        <taxon>Flavobacteriales</taxon>
        <taxon>Flavobacteriaceae</taxon>
        <taxon>Flavobacterium</taxon>
    </lineage>
</organism>
<evidence type="ECO:0000313" key="3">
    <source>
        <dbReference type="EMBL" id="MFB9098605.1"/>
    </source>
</evidence>
<dbReference type="InterPro" id="IPR036779">
    <property type="entry name" value="LysM_dom_sf"/>
</dbReference>
<accession>A0ABV5GUV4</accession>
<dbReference type="Proteomes" id="UP001589607">
    <property type="component" value="Unassembled WGS sequence"/>
</dbReference>
<sequence length="567" mass="65941">MKYILIFFACSNLLFAQEIKTNSYTIKPKETFYSISKKFNVSIEEIKDANPNLTSTSLSIGQVILIPTKEKNSSVITSSGNNHLVQAQETLFGIARKYNVSVQDLEELNKDDLREGLRTGQQIKIPNKKKTLDGKPRIITNETIFHKVLLGETKYSISKAYKISIEQLEVQNPEIINGLVEGTILAVNASGVNPKNEREELMIALAEKQAAIEKNKAQNSKIEDLEDKLIVQQQMNQKILKLNSLNVDLKEIDDSKGTSVEKLKLILESNKNIQDILTSKLDSLVVNMYDDLESLKNSRIDDVDTYKKMYRESHANRVETSKMIVQLKRDLNESRKSYVSLMSKVQRINAQQEQELKKRKKSVKEEEAFREAEQEQIRKIRALHVNSDKTNESLFFKVERLEKEKEYEITKRMVKATFYSAEAREYDDRLARQKLVRYQNKIRQERKIIELVEEPLSSDELRLKIMNSNFKNDKAPAMEVITNLKDVEDGFYLVLKITQNVVERDEFTRALSDNENLKTSFFYDINSFSYYVYTQKFKTFEETLYTVKMKESLPLYDEIRIVELKLE</sequence>
<dbReference type="SMART" id="SM00257">
    <property type="entry name" value="LysM"/>
    <property type="match status" value="3"/>
</dbReference>
<dbReference type="Pfam" id="PF01476">
    <property type="entry name" value="LysM"/>
    <property type="match status" value="3"/>
</dbReference>
<dbReference type="SUPFAM" id="SSF54106">
    <property type="entry name" value="LysM domain"/>
    <property type="match status" value="2"/>
</dbReference>
<evidence type="ECO:0000313" key="4">
    <source>
        <dbReference type="Proteomes" id="UP001589607"/>
    </source>
</evidence>
<evidence type="ECO:0000259" key="2">
    <source>
        <dbReference type="PROSITE" id="PS51782"/>
    </source>
</evidence>
<gene>
    <name evidence="3" type="ORF">ACFFVF_19025</name>
</gene>
<feature type="domain" description="LysM" evidence="2">
    <location>
        <begin position="81"/>
        <end position="125"/>
    </location>
</feature>
<dbReference type="Gene3D" id="3.10.350.10">
    <property type="entry name" value="LysM domain"/>
    <property type="match status" value="2"/>
</dbReference>
<dbReference type="PANTHER" id="PTHR33734">
    <property type="entry name" value="LYSM DOMAIN-CONTAINING GPI-ANCHORED PROTEIN 2"/>
    <property type="match status" value="1"/>
</dbReference>
<dbReference type="CDD" id="cd00118">
    <property type="entry name" value="LysM"/>
    <property type="match status" value="3"/>
</dbReference>
<comment type="caution">
    <text evidence="3">The sequence shown here is derived from an EMBL/GenBank/DDBJ whole genome shotgun (WGS) entry which is preliminary data.</text>
</comment>
<keyword evidence="1" id="KW-0175">Coiled coil</keyword>
<reference evidence="3 4" key="1">
    <citation type="submission" date="2024-09" db="EMBL/GenBank/DDBJ databases">
        <authorList>
            <person name="Sun Q."/>
            <person name="Mori K."/>
        </authorList>
    </citation>
    <scope>NUCLEOTIDE SEQUENCE [LARGE SCALE GENOMIC DNA]</scope>
    <source>
        <strain evidence="3 4">CECT 7955</strain>
    </source>
</reference>
<name>A0ABV5GUV4_9FLAO</name>
<feature type="coiled-coil region" evidence="1">
    <location>
        <begin position="198"/>
        <end position="235"/>
    </location>
</feature>